<evidence type="ECO:0000259" key="1">
    <source>
        <dbReference type="PROSITE" id="PS51269"/>
    </source>
</evidence>
<evidence type="ECO:0000313" key="3">
    <source>
        <dbReference type="Proteomes" id="UP000824469"/>
    </source>
</evidence>
<feature type="non-terminal residue" evidence="2">
    <location>
        <position position="1"/>
    </location>
</feature>
<feature type="domain" description="COMM" evidence="1">
    <location>
        <begin position="17"/>
        <end position="97"/>
    </location>
</feature>
<dbReference type="Pfam" id="PF07258">
    <property type="entry name" value="COMM_domain"/>
    <property type="match status" value="1"/>
</dbReference>
<proteinExistence type="predicted"/>
<sequence>AKPERFGMNQNSLPAHQLIDFDWKLKYAVSSSSLATIKKPLLRLELCISNTPQFVKESNSIPDHQPAAENPLILLSEYDKDQLDSLISEMEAIQKGS</sequence>
<dbReference type="PROSITE" id="PS51269">
    <property type="entry name" value="COMM"/>
    <property type="match status" value="1"/>
</dbReference>
<dbReference type="EMBL" id="JAHRHJ020000010">
    <property type="protein sequence ID" value="KAH9299616.1"/>
    <property type="molecule type" value="Genomic_DNA"/>
</dbReference>
<comment type="caution">
    <text evidence="2">The sequence shown here is derived from an EMBL/GenBank/DDBJ whole genome shotgun (WGS) entry which is preliminary data.</text>
</comment>
<dbReference type="InterPro" id="IPR017920">
    <property type="entry name" value="COMM"/>
</dbReference>
<organism evidence="2 3">
    <name type="scientific">Taxus chinensis</name>
    <name type="common">Chinese yew</name>
    <name type="synonym">Taxus wallichiana var. chinensis</name>
    <dbReference type="NCBI Taxonomy" id="29808"/>
    <lineage>
        <taxon>Eukaryota</taxon>
        <taxon>Viridiplantae</taxon>
        <taxon>Streptophyta</taxon>
        <taxon>Embryophyta</taxon>
        <taxon>Tracheophyta</taxon>
        <taxon>Spermatophyta</taxon>
        <taxon>Pinopsida</taxon>
        <taxon>Pinidae</taxon>
        <taxon>Conifers II</taxon>
        <taxon>Cupressales</taxon>
        <taxon>Taxaceae</taxon>
        <taxon>Taxus</taxon>
    </lineage>
</organism>
<accession>A0AA38CE62</accession>
<dbReference type="AlphaFoldDB" id="A0AA38CE62"/>
<name>A0AA38CE62_TAXCH</name>
<gene>
    <name evidence="2" type="ORF">KI387_031298</name>
</gene>
<dbReference type="Proteomes" id="UP000824469">
    <property type="component" value="Unassembled WGS sequence"/>
</dbReference>
<keyword evidence="3" id="KW-1185">Reference proteome</keyword>
<reference evidence="2 3" key="1">
    <citation type="journal article" date="2021" name="Nat. Plants">
        <title>The Taxus genome provides insights into paclitaxel biosynthesis.</title>
        <authorList>
            <person name="Xiong X."/>
            <person name="Gou J."/>
            <person name="Liao Q."/>
            <person name="Li Y."/>
            <person name="Zhou Q."/>
            <person name="Bi G."/>
            <person name="Li C."/>
            <person name="Du R."/>
            <person name="Wang X."/>
            <person name="Sun T."/>
            <person name="Guo L."/>
            <person name="Liang H."/>
            <person name="Lu P."/>
            <person name="Wu Y."/>
            <person name="Zhang Z."/>
            <person name="Ro D.K."/>
            <person name="Shang Y."/>
            <person name="Huang S."/>
            <person name="Yan J."/>
        </authorList>
    </citation>
    <scope>NUCLEOTIDE SEQUENCE [LARGE SCALE GENOMIC DNA]</scope>
    <source>
        <strain evidence="2">Ta-2019</strain>
    </source>
</reference>
<dbReference type="OMA" id="RTFAMEN"/>
<protein>
    <recommendedName>
        <fullName evidence="1">COMM domain-containing protein</fullName>
    </recommendedName>
</protein>
<feature type="non-terminal residue" evidence="2">
    <location>
        <position position="97"/>
    </location>
</feature>
<evidence type="ECO:0000313" key="2">
    <source>
        <dbReference type="EMBL" id="KAH9299616.1"/>
    </source>
</evidence>